<comment type="caution">
    <text evidence="6">The sequence shown here is derived from an EMBL/GenBank/DDBJ whole genome shotgun (WGS) entry which is preliminary data.</text>
</comment>
<dbReference type="InterPro" id="IPR058980">
    <property type="entry name" value="Glyco_transf_N"/>
</dbReference>
<accession>A0AAD5ZNW2</accession>
<gene>
    <name evidence="6" type="ORF">LUZ61_004958</name>
</gene>
<dbReference type="InterPro" id="IPR002213">
    <property type="entry name" value="UDP_glucos_trans"/>
</dbReference>
<dbReference type="PROSITE" id="PS00375">
    <property type="entry name" value="UDPGT"/>
    <property type="match status" value="1"/>
</dbReference>
<organism evidence="6 7">
    <name type="scientific">Rhynchospora tenuis</name>
    <dbReference type="NCBI Taxonomy" id="198213"/>
    <lineage>
        <taxon>Eukaryota</taxon>
        <taxon>Viridiplantae</taxon>
        <taxon>Streptophyta</taxon>
        <taxon>Embryophyta</taxon>
        <taxon>Tracheophyta</taxon>
        <taxon>Spermatophyta</taxon>
        <taxon>Magnoliopsida</taxon>
        <taxon>Liliopsida</taxon>
        <taxon>Poales</taxon>
        <taxon>Cyperaceae</taxon>
        <taxon>Cyperoideae</taxon>
        <taxon>Rhynchosporeae</taxon>
        <taxon>Rhynchospora</taxon>
    </lineage>
</organism>
<dbReference type="AlphaFoldDB" id="A0AAD5ZNW2"/>
<name>A0AAD5ZNW2_9POAL</name>
<evidence type="ECO:0000256" key="3">
    <source>
        <dbReference type="RuleBase" id="RU003718"/>
    </source>
</evidence>
<dbReference type="PANTHER" id="PTHR48047:SF229">
    <property type="entry name" value="UDP-GLYCOSYLTRANSFERASE 73C3-RELATED"/>
    <property type="match status" value="1"/>
</dbReference>
<keyword evidence="7" id="KW-1185">Reference proteome</keyword>
<dbReference type="Proteomes" id="UP001210211">
    <property type="component" value="Unassembled WGS sequence"/>
</dbReference>
<protein>
    <recommendedName>
        <fullName evidence="4">Glycosyltransferase</fullName>
        <ecNumber evidence="4">2.4.1.-</ecNumber>
    </recommendedName>
</protein>
<proteinExistence type="inferred from homology"/>
<dbReference type="EC" id="2.4.1.-" evidence="4"/>
<evidence type="ECO:0000256" key="4">
    <source>
        <dbReference type="RuleBase" id="RU362057"/>
    </source>
</evidence>
<dbReference type="GO" id="GO:0035251">
    <property type="term" value="F:UDP-glucosyltransferase activity"/>
    <property type="evidence" value="ECO:0007669"/>
    <property type="project" value="TreeGrafter"/>
</dbReference>
<sequence>MTCFREEPKKAHFIIVPLPAQGHLIPMTDMGCLLAERGVCVSLVITRANADRIRPIMERAKESNISFEFIELSFPNEKFGLPPGCESIDHITDTGLFRAFFDAIYSLNEPLETFIESLERPPDCMITDMCNAWTAPVARKFGIPRVIFHGPSCFYISTDYNLVRHKVYDSVSNENEYVTVPNFPIKLQVTKAQTPGFLNSPRFEDFRKKSLEEELTADGVVINTFLELERPFIKNYERMIGKKVWTVGPFCLYNKDDEMKVSRGNKDAIDQRHRVLTWLDRREALSVLYISFGSIVYTNPQQLMEIGRALEASNKPFIWVMKKREMTPVVKKWLAEGFEERTKDRGLIIVGWAPQVVILSHPAVGGFMTHCGWNSLLEAISTGVPMITWPRIADQFVNENLVVDVLRIGISLGVKVPNFGIEHVIMVKSEEIRKAVDVLMDGIEADKRRQRSKDFSEKAKKAVEEGGSSYVNLTDFIHYFTEARSELAMPHANSIIAHNLLF</sequence>
<dbReference type="Pfam" id="PF26168">
    <property type="entry name" value="Glyco_transf_N"/>
    <property type="match status" value="1"/>
</dbReference>
<dbReference type="FunFam" id="3.40.50.2000:FF:000047">
    <property type="entry name" value="Glycosyltransferase"/>
    <property type="match status" value="1"/>
</dbReference>
<evidence type="ECO:0000313" key="7">
    <source>
        <dbReference type="Proteomes" id="UP001210211"/>
    </source>
</evidence>
<reference evidence="6 7" key="1">
    <citation type="journal article" date="2022" name="Cell">
        <title>Repeat-based holocentromeres influence genome architecture and karyotype evolution.</title>
        <authorList>
            <person name="Hofstatter P.G."/>
            <person name="Thangavel G."/>
            <person name="Lux T."/>
            <person name="Neumann P."/>
            <person name="Vondrak T."/>
            <person name="Novak P."/>
            <person name="Zhang M."/>
            <person name="Costa L."/>
            <person name="Castellani M."/>
            <person name="Scott A."/>
            <person name="Toegelov H."/>
            <person name="Fuchs J."/>
            <person name="Mata-Sucre Y."/>
            <person name="Dias Y."/>
            <person name="Vanzela A.L.L."/>
            <person name="Huettel B."/>
            <person name="Almeida C.C.S."/>
            <person name="Simkova H."/>
            <person name="Souza G."/>
            <person name="Pedrosa-Harand A."/>
            <person name="Macas J."/>
            <person name="Mayer K.F.X."/>
            <person name="Houben A."/>
            <person name="Marques A."/>
        </authorList>
    </citation>
    <scope>NUCLEOTIDE SEQUENCE [LARGE SCALE GENOMIC DNA]</scope>
    <source>
        <strain evidence="6">RhyTen1mFocal</strain>
    </source>
</reference>
<evidence type="ECO:0000256" key="1">
    <source>
        <dbReference type="ARBA" id="ARBA00009995"/>
    </source>
</evidence>
<keyword evidence="2 3" id="KW-0808">Transferase</keyword>
<dbReference type="Gene3D" id="3.40.50.2000">
    <property type="entry name" value="Glycogen Phosphorylase B"/>
    <property type="match status" value="2"/>
</dbReference>
<comment type="similarity">
    <text evidence="1 3">Belongs to the UDP-glycosyltransferase family.</text>
</comment>
<evidence type="ECO:0000313" key="6">
    <source>
        <dbReference type="EMBL" id="KAJ3701253.1"/>
    </source>
</evidence>
<dbReference type="EMBL" id="JAMRDG010000001">
    <property type="protein sequence ID" value="KAJ3701253.1"/>
    <property type="molecule type" value="Genomic_DNA"/>
</dbReference>
<dbReference type="Pfam" id="PF00201">
    <property type="entry name" value="UDPGT"/>
    <property type="match status" value="1"/>
</dbReference>
<dbReference type="SUPFAM" id="SSF53756">
    <property type="entry name" value="UDP-Glycosyltransferase/glycogen phosphorylase"/>
    <property type="match status" value="1"/>
</dbReference>
<dbReference type="PANTHER" id="PTHR48047">
    <property type="entry name" value="GLYCOSYLTRANSFERASE"/>
    <property type="match status" value="1"/>
</dbReference>
<evidence type="ECO:0000256" key="2">
    <source>
        <dbReference type="ARBA" id="ARBA00022679"/>
    </source>
</evidence>
<feature type="domain" description="Glycosyltransferase N-terminal" evidence="5">
    <location>
        <begin position="13"/>
        <end position="250"/>
    </location>
</feature>
<dbReference type="CDD" id="cd03784">
    <property type="entry name" value="GT1_Gtf-like"/>
    <property type="match status" value="1"/>
</dbReference>
<evidence type="ECO:0000259" key="5">
    <source>
        <dbReference type="Pfam" id="PF26168"/>
    </source>
</evidence>
<dbReference type="InterPro" id="IPR035595">
    <property type="entry name" value="UDP_glycos_trans_CS"/>
</dbReference>
<keyword evidence="3" id="KW-0328">Glycosyltransferase</keyword>